<dbReference type="GO" id="GO:0004571">
    <property type="term" value="F:mannosyl-oligosaccharide 1,2-alpha-mannosidase activity"/>
    <property type="evidence" value="ECO:0007669"/>
    <property type="project" value="InterPro"/>
</dbReference>
<dbReference type="GO" id="GO:0044322">
    <property type="term" value="C:endoplasmic reticulum quality control compartment"/>
    <property type="evidence" value="ECO:0007669"/>
    <property type="project" value="GOC"/>
</dbReference>
<feature type="chain" id="PRO_5003442817" description="alpha-1,2-Mannosidase" evidence="8">
    <location>
        <begin position="18"/>
        <end position="804"/>
    </location>
</feature>
<sequence>MLRCILWVLWFTTISTCAEVQFPKFEATSSFNSSFTPDHMRYLRNETKSLFDHAWTSYMKYGFPMDEVRPITCEPYGPDVKDYTNVIRNDVLGNISSTLMDNLDTLVILEKWDDLEMALGYLYREKDSYFDKDVVVQVFEMTIRSLGGLLSIHTILSDSSLMKNLRFRQICQNYDGFLLEMAYDLGKRLIPAFKTTNNIPVPRVNLKRGVKGVPSSLQLETCTSGVTTPVLEMTLLSKLTGDLQFEKYTQLAFWKIWNSRSSLDLLPMTISPAESEWKDSITGIGASIDSFYEYCVKGSILFDDTHMWEVFKTSYKALMTHSVKGSPDEFTSLIFANIGSEEGLDATIWIDSLSGFWPGVQVLSGQLKDAIGTHMVFLKLWDYFQIIPERWNFLLPKEAIKSEEDTIGLEWYPLRPEFVESTYYLYQATHDPMYLQIGETVLNLFKTKFMAPCGFKGVQDVRTGSFQNRMESFVLSETLKYLYLLFDEQNEVFLHSKRMGDTNWVFSTEGHPLWFDYNTEKTFKGSNITPKKHEFVAEGHRENSMFKSFKGLFSTTRKLKDGTTKDITIEYIDDHEFVDPFQYKFDKCEVNPFTSGSTDFMKSSYYELDNLFNLDYEYSSHLYHPHYLPQTSLDNSYIELADDFYKRFTLFNPKLTCSLQSNTEKFDIFIGDKTSIRNNSLTLIPSSNTLWIHEFDNVRLSMELIQKGKIDSRHNYITQQQVETTNSRLVEGVLDPNITLYDASVRITRINGVFVKPEHELVVSRFTQDQLKRPGANKRKDRLTIYNSQVLLDGVVIENLRITD</sequence>
<proteinExistence type="inferred from homology"/>
<dbReference type="AlphaFoldDB" id="G3B9K1"/>
<dbReference type="SUPFAM" id="SSF48225">
    <property type="entry name" value="Seven-hairpin glycosidases"/>
    <property type="match status" value="1"/>
</dbReference>
<dbReference type="Proteomes" id="UP000000707">
    <property type="component" value="Unassembled WGS sequence"/>
</dbReference>
<dbReference type="InterPro" id="IPR044674">
    <property type="entry name" value="EDEM1/2/3"/>
</dbReference>
<dbReference type="eggNOG" id="KOG2429">
    <property type="taxonomic scope" value="Eukaryota"/>
</dbReference>
<accession>G3B9K1</accession>
<dbReference type="InterPro" id="IPR001382">
    <property type="entry name" value="Glyco_hydro_47"/>
</dbReference>
<dbReference type="InterPro" id="IPR012341">
    <property type="entry name" value="6hp_glycosidase-like_sf"/>
</dbReference>
<evidence type="ECO:0000256" key="2">
    <source>
        <dbReference type="ARBA" id="ARBA00007658"/>
    </source>
</evidence>
<dbReference type="PANTHER" id="PTHR45679:SF5">
    <property type="entry name" value="ER DEGRADATION-ENHANCING ALPHA-MANNOSIDASE-LIKE PROTEIN 1"/>
    <property type="match status" value="1"/>
</dbReference>
<comment type="similarity">
    <text evidence="2 7">Belongs to the glycosyl hydrolase 47 family.</text>
</comment>
<feature type="active site" evidence="5">
    <location>
        <position position="417"/>
    </location>
</feature>
<comment type="cofactor">
    <cofactor evidence="6">
        <name>Ca(2+)</name>
        <dbReference type="ChEBI" id="CHEBI:29108"/>
    </cofactor>
</comment>
<dbReference type="GO" id="GO:0016020">
    <property type="term" value="C:membrane"/>
    <property type="evidence" value="ECO:0007669"/>
    <property type="project" value="InterPro"/>
</dbReference>
<dbReference type="STRING" id="590646.G3B9K1"/>
<evidence type="ECO:0000256" key="7">
    <source>
        <dbReference type="RuleBase" id="RU361193"/>
    </source>
</evidence>
<evidence type="ECO:0000256" key="4">
    <source>
        <dbReference type="ARBA" id="ARBA00023180"/>
    </source>
</evidence>
<dbReference type="KEGG" id="cten:18249520"/>
<feature type="active site" description="Proton donor" evidence="5">
    <location>
        <position position="140"/>
    </location>
</feature>
<dbReference type="PRINTS" id="PR00747">
    <property type="entry name" value="GLYHDRLASE47"/>
</dbReference>
<dbReference type="GO" id="GO:0005975">
    <property type="term" value="P:carbohydrate metabolic process"/>
    <property type="evidence" value="ECO:0007669"/>
    <property type="project" value="InterPro"/>
</dbReference>
<gene>
    <name evidence="9" type="ORF">CANTEDRAFT_131376</name>
</gene>
<dbReference type="EMBL" id="GL996527">
    <property type="protein sequence ID" value="EGV61910.1"/>
    <property type="molecule type" value="Genomic_DNA"/>
</dbReference>
<keyword evidence="7" id="KW-0378">Hydrolase</keyword>
<dbReference type="OrthoDB" id="8118055at2759"/>
<organism evidence="10">
    <name type="scientific">Candida tenuis (strain ATCC 10573 / BCRC 21748 / CBS 615 / JCM 9827 / NBRC 10315 / NRRL Y-1498 / VKM Y-70)</name>
    <name type="common">Yeast</name>
    <name type="synonym">Yamadazyma tenuis</name>
    <dbReference type="NCBI Taxonomy" id="590646"/>
    <lineage>
        <taxon>Eukaryota</taxon>
        <taxon>Fungi</taxon>
        <taxon>Dikarya</taxon>
        <taxon>Ascomycota</taxon>
        <taxon>Saccharomycotina</taxon>
        <taxon>Pichiomycetes</taxon>
        <taxon>Debaryomycetaceae</taxon>
        <taxon>Yamadazyma</taxon>
    </lineage>
</organism>
<dbReference type="HOGENOM" id="CLU_003818_5_3_1"/>
<dbReference type="InterPro" id="IPR036026">
    <property type="entry name" value="Seven-hairpin_glycosidases"/>
</dbReference>
<dbReference type="Pfam" id="PF01532">
    <property type="entry name" value="Glyco_hydro_47"/>
    <property type="match status" value="1"/>
</dbReference>
<dbReference type="GO" id="GO:0005509">
    <property type="term" value="F:calcium ion binding"/>
    <property type="evidence" value="ECO:0007669"/>
    <property type="project" value="InterPro"/>
</dbReference>
<evidence type="ECO:0000313" key="9">
    <source>
        <dbReference type="EMBL" id="EGV61910.1"/>
    </source>
</evidence>
<feature type="active site" description="Proton donor" evidence="5">
    <location>
        <position position="389"/>
    </location>
</feature>
<dbReference type="Gene3D" id="1.50.10.10">
    <property type="match status" value="1"/>
</dbReference>
<evidence type="ECO:0000313" key="10">
    <source>
        <dbReference type="Proteomes" id="UP000000707"/>
    </source>
</evidence>
<name>G3B9K1_CANTC</name>
<keyword evidence="4" id="KW-0325">Glycoprotein</keyword>
<keyword evidence="6" id="KW-0479">Metal-binding</keyword>
<evidence type="ECO:0000256" key="5">
    <source>
        <dbReference type="PIRSR" id="PIRSR601382-1"/>
    </source>
</evidence>
<dbReference type="GeneID" id="18249520"/>
<dbReference type="EC" id="3.2.1.-" evidence="7"/>
<dbReference type="PANTHER" id="PTHR45679">
    <property type="entry name" value="ER DEGRADATION-ENHANCING ALPHA-MANNOSIDASE-LIKE PROTEIN 2"/>
    <property type="match status" value="1"/>
</dbReference>
<keyword evidence="3" id="KW-0256">Endoplasmic reticulum</keyword>
<evidence type="ECO:0000256" key="1">
    <source>
        <dbReference type="ARBA" id="ARBA00004240"/>
    </source>
</evidence>
<keyword evidence="10" id="KW-1185">Reference proteome</keyword>
<feature type="signal peptide" evidence="8">
    <location>
        <begin position="1"/>
        <end position="17"/>
    </location>
</feature>
<feature type="binding site" evidence="6">
    <location>
        <position position="508"/>
    </location>
    <ligand>
        <name>Ca(2+)</name>
        <dbReference type="ChEBI" id="CHEBI:29108"/>
    </ligand>
</feature>
<keyword evidence="8" id="KW-0732">Signal</keyword>
<comment type="subcellular location">
    <subcellularLocation>
        <location evidence="1">Endoplasmic reticulum</location>
    </subcellularLocation>
</comment>
<reference evidence="9 10" key="1">
    <citation type="journal article" date="2011" name="Proc. Natl. Acad. Sci. U.S.A.">
        <title>Comparative genomics of xylose-fermenting fungi for enhanced biofuel production.</title>
        <authorList>
            <person name="Wohlbach D.J."/>
            <person name="Kuo A."/>
            <person name="Sato T.K."/>
            <person name="Potts K.M."/>
            <person name="Salamov A.A."/>
            <person name="LaButti K.M."/>
            <person name="Sun H."/>
            <person name="Clum A."/>
            <person name="Pangilinan J.L."/>
            <person name="Lindquist E.A."/>
            <person name="Lucas S."/>
            <person name="Lapidus A."/>
            <person name="Jin M."/>
            <person name="Gunawan C."/>
            <person name="Balan V."/>
            <person name="Dale B.E."/>
            <person name="Jeffries T.W."/>
            <person name="Zinkel R."/>
            <person name="Barry K.W."/>
            <person name="Grigoriev I.V."/>
            <person name="Gasch A.P."/>
        </authorList>
    </citation>
    <scope>NUCLEOTIDE SEQUENCE [LARGE SCALE GENOMIC DNA]</scope>
    <source>
        <strain evidence="10">ATCC 10573 / BCRC 21748 / CBS 615 / JCM 9827 / NBRC 10315 / NRRL Y-1498 / VKM Y-70</strain>
    </source>
</reference>
<feature type="active site" evidence="5">
    <location>
        <position position="289"/>
    </location>
</feature>
<protein>
    <recommendedName>
        <fullName evidence="7">alpha-1,2-Mannosidase</fullName>
        <ecNumber evidence="7">3.2.1.-</ecNumber>
    </recommendedName>
</protein>
<dbReference type="GO" id="GO:0036503">
    <property type="term" value="P:ERAD pathway"/>
    <property type="evidence" value="ECO:0007669"/>
    <property type="project" value="UniProtKB-ARBA"/>
</dbReference>
<keyword evidence="6" id="KW-0106">Calcium</keyword>
<evidence type="ECO:0000256" key="6">
    <source>
        <dbReference type="PIRSR" id="PIRSR601382-2"/>
    </source>
</evidence>
<dbReference type="GO" id="GO:1904380">
    <property type="term" value="P:endoplasmic reticulum mannose trimming"/>
    <property type="evidence" value="ECO:0007669"/>
    <property type="project" value="InterPro"/>
</dbReference>
<keyword evidence="7" id="KW-0326">Glycosidase</keyword>
<evidence type="ECO:0000256" key="8">
    <source>
        <dbReference type="SAM" id="SignalP"/>
    </source>
</evidence>
<evidence type="ECO:0000256" key="3">
    <source>
        <dbReference type="ARBA" id="ARBA00022824"/>
    </source>
</evidence>